<dbReference type="Gene3D" id="1.20.1560.10">
    <property type="entry name" value="ABC transporter type 1, transmembrane domain"/>
    <property type="match status" value="1"/>
</dbReference>
<dbReference type="GO" id="GO:0016020">
    <property type="term" value="C:membrane"/>
    <property type="evidence" value="ECO:0007669"/>
    <property type="project" value="InterPro"/>
</dbReference>
<dbReference type="SUPFAM" id="SSF90123">
    <property type="entry name" value="ABC transporter transmembrane region"/>
    <property type="match status" value="1"/>
</dbReference>
<sequence>MPGSCVCCALHYGAALALSSSLNPSALERLRQNWMLAGLRWALVRLFCAVLPKSGSNAVLHRCVTVICFLGPVYESGLLVLFEKHPDNWSGSLACPWKTVLATVATATACLFWEVNFPDSSVDACESSNGTERKQRAKALFMRVIRYSKPDALFLCGAFVFLAFAVICEMFIPFYTGKVIDILGSHYQPSSFVAAIFYMGLFSMGSSLSAGLRGGDLDSSRSLKQGISRPASPLTPP</sequence>
<dbReference type="GO" id="GO:0005524">
    <property type="term" value="F:ATP binding"/>
    <property type="evidence" value="ECO:0007669"/>
    <property type="project" value="InterPro"/>
</dbReference>
<organism evidence="5 6">
    <name type="scientific">Synaphobranchus kaupii</name>
    <name type="common">Kaup's arrowtooth eel</name>
    <dbReference type="NCBI Taxonomy" id="118154"/>
    <lineage>
        <taxon>Eukaryota</taxon>
        <taxon>Metazoa</taxon>
        <taxon>Chordata</taxon>
        <taxon>Craniata</taxon>
        <taxon>Vertebrata</taxon>
        <taxon>Euteleostomi</taxon>
        <taxon>Actinopterygii</taxon>
        <taxon>Neopterygii</taxon>
        <taxon>Teleostei</taxon>
        <taxon>Anguilliformes</taxon>
        <taxon>Synaphobranchidae</taxon>
        <taxon>Synaphobranchus</taxon>
    </lineage>
</organism>
<evidence type="ECO:0000313" key="5">
    <source>
        <dbReference type="EMBL" id="KAJ8335314.1"/>
    </source>
</evidence>
<feature type="transmembrane region" description="Helical" evidence="4">
    <location>
        <begin position="192"/>
        <end position="212"/>
    </location>
</feature>
<dbReference type="InterPro" id="IPR036640">
    <property type="entry name" value="ABC1_TM_sf"/>
</dbReference>
<proteinExistence type="predicted"/>
<keyword evidence="1 4" id="KW-0812">Transmembrane</keyword>
<name>A0A9Q1EAN8_SYNKA</name>
<keyword evidence="6" id="KW-1185">Reference proteome</keyword>
<accession>A0A9Q1EAN8</accession>
<evidence type="ECO:0000256" key="1">
    <source>
        <dbReference type="ARBA" id="ARBA00022692"/>
    </source>
</evidence>
<dbReference type="OrthoDB" id="8943179at2759"/>
<dbReference type="AlphaFoldDB" id="A0A9Q1EAN8"/>
<feature type="transmembrane region" description="Helical" evidence="4">
    <location>
        <begin position="152"/>
        <end position="172"/>
    </location>
</feature>
<evidence type="ECO:0000256" key="2">
    <source>
        <dbReference type="ARBA" id="ARBA00022989"/>
    </source>
</evidence>
<protein>
    <submittedName>
        <fullName evidence="5">Uncharacterized protein</fullName>
    </submittedName>
</protein>
<evidence type="ECO:0000256" key="4">
    <source>
        <dbReference type="SAM" id="Phobius"/>
    </source>
</evidence>
<keyword evidence="2 4" id="KW-1133">Transmembrane helix</keyword>
<reference evidence="5" key="1">
    <citation type="journal article" date="2023" name="Science">
        <title>Genome structures resolve the early diversification of teleost fishes.</title>
        <authorList>
            <person name="Parey E."/>
            <person name="Louis A."/>
            <person name="Montfort J."/>
            <person name="Bouchez O."/>
            <person name="Roques C."/>
            <person name="Iampietro C."/>
            <person name="Lluch J."/>
            <person name="Castinel A."/>
            <person name="Donnadieu C."/>
            <person name="Desvignes T."/>
            <person name="Floi Bucao C."/>
            <person name="Jouanno E."/>
            <person name="Wen M."/>
            <person name="Mejri S."/>
            <person name="Dirks R."/>
            <person name="Jansen H."/>
            <person name="Henkel C."/>
            <person name="Chen W.J."/>
            <person name="Zahm M."/>
            <person name="Cabau C."/>
            <person name="Klopp C."/>
            <person name="Thompson A.W."/>
            <person name="Robinson-Rechavi M."/>
            <person name="Braasch I."/>
            <person name="Lecointre G."/>
            <person name="Bobe J."/>
            <person name="Postlethwait J.H."/>
            <person name="Berthelot C."/>
            <person name="Roest Crollius H."/>
            <person name="Guiguen Y."/>
        </authorList>
    </citation>
    <scope>NUCLEOTIDE SEQUENCE</scope>
    <source>
        <strain evidence="5">WJC10195</strain>
    </source>
</reference>
<evidence type="ECO:0000313" key="6">
    <source>
        <dbReference type="Proteomes" id="UP001152622"/>
    </source>
</evidence>
<keyword evidence="3 4" id="KW-0472">Membrane</keyword>
<evidence type="ECO:0000256" key="3">
    <source>
        <dbReference type="ARBA" id="ARBA00023136"/>
    </source>
</evidence>
<comment type="caution">
    <text evidence="5">The sequence shown here is derived from an EMBL/GenBank/DDBJ whole genome shotgun (WGS) entry which is preliminary data.</text>
</comment>
<dbReference type="Proteomes" id="UP001152622">
    <property type="component" value="Chromosome 21"/>
</dbReference>
<dbReference type="EMBL" id="JAINUF010000021">
    <property type="protein sequence ID" value="KAJ8335314.1"/>
    <property type="molecule type" value="Genomic_DNA"/>
</dbReference>
<gene>
    <name evidence="5" type="ORF">SKAU_G00409530</name>
</gene>